<dbReference type="Proteomes" id="UP001516400">
    <property type="component" value="Unassembled WGS sequence"/>
</dbReference>
<dbReference type="PANTHER" id="PTHR24260">
    <property type="match status" value="1"/>
</dbReference>
<organism evidence="2 3">
    <name type="scientific">Cryptolaemus montrouzieri</name>
    <dbReference type="NCBI Taxonomy" id="559131"/>
    <lineage>
        <taxon>Eukaryota</taxon>
        <taxon>Metazoa</taxon>
        <taxon>Ecdysozoa</taxon>
        <taxon>Arthropoda</taxon>
        <taxon>Hexapoda</taxon>
        <taxon>Insecta</taxon>
        <taxon>Pterygota</taxon>
        <taxon>Neoptera</taxon>
        <taxon>Endopterygota</taxon>
        <taxon>Coleoptera</taxon>
        <taxon>Polyphaga</taxon>
        <taxon>Cucujiformia</taxon>
        <taxon>Coccinelloidea</taxon>
        <taxon>Coccinellidae</taxon>
        <taxon>Scymninae</taxon>
        <taxon>Scymnini</taxon>
        <taxon>Cryptolaemus</taxon>
    </lineage>
</organism>
<feature type="domain" description="Peptidase S1" evidence="1">
    <location>
        <begin position="1"/>
        <end position="190"/>
    </location>
</feature>
<dbReference type="PANTHER" id="PTHR24260:SF143">
    <property type="entry name" value="SERINE PROTEASE GD-LIKE PROTEIN"/>
    <property type="match status" value="1"/>
</dbReference>
<feature type="non-terminal residue" evidence="2">
    <location>
        <position position="1"/>
    </location>
</feature>
<accession>A0ABD2MWJ1</accession>
<dbReference type="InterPro" id="IPR009003">
    <property type="entry name" value="Peptidase_S1_PA"/>
</dbReference>
<keyword evidence="3" id="KW-1185">Reference proteome</keyword>
<proteinExistence type="predicted"/>
<dbReference type="InterPro" id="IPR043504">
    <property type="entry name" value="Peptidase_S1_PA_chymotrypsin"/>
</dbReference>
<dbReference type="PRINTS" id="PR00722">
    <property type="entry name" value="CHYMOTRYPSIN"/>
</dbReference>
<comment type="caution">
    <text evidence="2">The sequence shown here is derived from an EMBL/GenBank/DDBJ whole genome shotgun (WGS) entry which is preliminary data.</text>
</comment>
<dbReference type="EMBL" id="JABFTP020000042">
    <property type="protein sequence ID" value="KAL3270853.1"/>
    <property type="molecule type" value="Genomic_DNA"/>
</dbReference>
<dbReference type="InterPro" id="IPR001254">
    <property type="entry name" value="Trypsin_dom"/>
</dbReference>
<name>A0ABD2MWJ1_9CUCU</name>
<dbReference type="InterPro" id="IPR001314">
    <property type="entry name" value="Peptidase_S1A"/>
</dbReference>
<dbReference type="SMART" id="SM00020">
    <property type="entry name" value="Tryp_SPc"/>
    <property type="match status" value="1"/>
</dbReference>
<evidence type="ECO:0000313" key="2">
    <source>
        <dbReference type="EMBL" id="KAL3270853.1"/>
    </source>
</evidence>
<evidence type="ECO:0000313" key="3">
    <source>
        <dbReference type="Proteomes" id="UP001516400"/>
    </source>
</evidence>
<dbReference type="Pfam" id="PF00089">
    <property type="entry name" value="Trypsin"/>
    <property type="match status" value="1"/>
</dbReference>
<protein>
    <recommendedName>
        <fullName evidence="1">Peptidase S1 domain-containing protein</fullName>
    </recommendedName>
</protein>
<gene>
    <name evidence="2" type="ORF">HHI36_021371</name>
</gene>
<evidence type="ECO:0000259" key="1">
    <source>
        <dbReference type="PROSITE" id="PS50240"/>
    </source>
</evidence>
<dbReference type="SUPFAM" id="SSF50494">
    <property type="entry name" value="Trypsin-like serine proteases"/>
    <property type="match status" value="1"/>
</dbReference>
<dbReference type="PROSITE" id="PS50240">
    <property type="entry name" value="TRYPSIN_DOM"/>
    <property type="match status" value="1"/>
</dbReference>
<dbReference type="InterPro" id="IPR051333">
    <property type="entry name" value="CLIP_Serine_Protease"/>
</dbReference>
<reference evidence="2 3" key="1">
    <citation type="journal article" date="2021" name="BMC Biol.">
        <title>Horizontally acquired antibacterial genes associated with adaptive radiation of ladybird beetles.</title>
        <authorList>
            <person name="Li H.S."/>
            <person name="Tang X.F."/>
            <person name="Huang Y.H."/>
            <person name="Xu Z.Y."/>
            <person name="Chen M.L."/>
            <person name="Du X.Y."/>
            <person name="Qiu B.Y."/>
            <person name="Chen P.T."/>
            <person name="Zhang W."/>
            <person name="Slipinski A."/>
            <person name="Escalona H.E."/>
            <person name="Waterhouse R.M."/>
            <person name="Zwick A."/>
            <person name="Pang H."/>
        </authorList>
    </citation>
    <scope>NUCLEOTIDE SEQUENCE [LARGE SCALE GENOMIC DNA]</scope>
    <source>
        <strain evidence="2">SYSU2018</strain>
    </source>
</reference>
<sequence length="194" mass="21748">KYALKKFGCETQDRDVSEINVHPWYNFEQYRNDIAVLRLADPVDITRNVGPVCLWNDIDDINEIEGELGTVVGWGFDHNKKLTTNLMQAQMPVVDKNTCVNSNRELFLQFITDQSFCAGFRNGTSVCNGDSGGGLVFPRRGTHGPNTIWQIRGLVSIGVALKTGGFCDTTQYTLFTDVAKHVDWIEDIVLSDNQ</sequence>
<dbReference type="Gene3D" id="2.40.10.10">
    <property type="entry name" value="Trypsin-like serine proteases"/>
    <property type="match status" value="1"/>
</dbReference>
<dbReference type="AlphaFoldDB" id="A0ABD2MWJ1"/>
<dbReference type="CDD" id="cd00190">
    <property type="entry name" value="Tryp_SPc"/>
    <property type="match status" value="1"/>
</dbReference>